<sequence>MSEEFQQIHDLYEKLHEILRTNQSLALNDVLTDISNLATHLSLVFSSIPIDTVDIFEYILKSCLELLDTTEFIDIIVQHHSVLWTSFIGSLWKSLTDIHGLDIIDRMTISGRQHMFYRLLDQLNLSKSLEAFLQTNVCSQLTSVEQKTRGFVGCILILTLRQLRVLITNSTDLELDKYQTNLFPRLFHFLDDYFATNERSQTDLLVHEILLFFVDISGLTKTIPIFIQINCPQLCLQWLTLPYLSLDEYEFILRIICNTARHDDGVAILRYHKCHQILNQFRNEISGQILAFILDSEKKEYCMLTCFITMVLCYQSNELNNDSIRVFINDYLIDAIFCTIYDSKLKYLGFHLAEFWIVVMKLCRDDYYMNCILENEKRIKMLQLITGNFLYYSDVTRINDLSGRLTLMALINILWSISFHPRYRKDLLEDLIVIERLETIRLNDQLDKVVLFDYTPRHVYSLKRAADGVLHNLGGKTSIPISPCFPAKNSVFSLRISYSHDDMHFCRELYDVLVKLPQLSISIDFQNGKYLWNEVAQTIQQCHLMLLLVSPSFYQSSSCRQEFIYATSTLKKPFISILIDADYQAKGWLETRVKHICFGQEDFQTNVDQLLSLIGEQLSIELPSVSSLTNSKNIQQWNSSDVQQWFVNHGIKSELYEFYQFKSGHELLLYAQAMRGYQWTKEYERIRLRFEGRFSEQQQHLSSYEFLKFINALEHLRNKC</sequence>
<protein>
    <recommendedName>
        <fullName evidence="1">TIR domain-containing protein</fullName>
    </recommendedName>
</protein>
<dbReference type="Pfam" id="PF13676">
    <property type="entry name" value="TIR_2"/>
    <property type="match status" value="1"/>
</dbReference>
<comment type="caution">
    <text evidence="2">The sequence shown here is derived from an EMBL/GenBank/DDBJ whole genome shotgun (WGS) entry which is preliminary data.</text>
</comment>
<proteinExistence type="predicted"/>
<organism evidence="2 3">
    <name type="scientific">Adineta ricciae</name>
    <name type="common">Rotifer</name>
    <dbReference type="NCBI Taxonomy" id="249248"/>
    <lineage>
        <taxon>Eukaryota</taxon>
        <taxon>Metazoa</taxon>
        <taxon>Spiralia</taxon>
        <taxon>Gnathifera</taxon>
        <taxon>Rotifera</taxon>
        <taxon>Eurotatoria</taxon>
        <taxon>Bdelloidea</taxon>
        <taxon>Adinetida</taxon>
        <taxon>Adinetidae</taxon>
        <taxon>Adineta</taxon>
    </lineage>
</organism>
<dbReference type="GO" id="GO:0007165">
    <property type="term" value="P:signal transduction"/>
    <property type="evidence" value="ECO:0007669"/>
    <property type="project" value="InterPro"/>
</dbReference>
<evidence type="ECO:0000313" key="3">
    <source>
        <dbReference type="Proteomes" id="UP000663828"/>
    </source>
</evidence>
<dbReference type="InterPro" id="IPR000157">
    <property type="entry name" value="TIR_dom"/>
</dbReference>
<dbReference type="Gene3D" id="3.40.50.10140">
    <property type="entry name" value="Toll/interleukin-1 receptor homology (TIR) domain"/>
    <property type="match status" value="1"/>
</dbReference>
<gene>
    <name evidence="2" type="ORF">XAT740_LOCUS53827</name>
</gene>
<dbReference type="EMBL" id="CAJNOR010009381">
    <property type="protein sequence ID" value="CAF1644065.1"/>
    <property type="molecule type" value="Genomic_DNA"/>
</dbReference>
<feature type="domain" description="TIR" evidence="1">
    <location>
        <begin position="496"/>
        <end position="611"/>
    </location>
</feature>
<name>A0A816EBX5_ADIRI</name>
<dbReference type="SUPFAM" id="SSF52200">
    <property type="entry name" value="Toll/Interleukin receptor TIR domain"/>
    <property type="match status" value="1"/>
</dbReference>
<evidence type="ECO:0000313" key="2">
    <source>
        <dbReference type="EMBL" id="CAF1644065.1"/>
    </source>
</evidence>
<reference evidence="2" key="1">
    <citation type="submission" date="2021-02" db="EMBL/GenBank/DDBJ databases">
        <authorList>
            <person name="Nowell W R."/>
        </authorList>
    </citation>
    <scope>NUCLEOTIDE SEQUENCE</scope>
</reference>
<keyword evidence="3" id="KW-1185">Reference proteome</keyword>
<dbReference type="Proteomes" id="UP000663828">
    <property type="component" value="Unassembled WGS sequence"/>
</dbReference>
<evidence type="ECO:0000259" key="1">
    <source>
        <dbReference type="Pfam" id="PF13676"/>
    </source>
</evidence>
<accession>A0A816EBX5</accession>
<dbReference type="InterPro" id="IPR035897">
    <property type="entry name" value="Toll_tir_struct_dom_sf"/>
</dbReference>
<dbReference type="AlphaFoldDB" id="A0A816EBX5"/>